<evidence type="ECO:0000313" key="1">
    <source>
        <dbReference type="EMBL" id="MFD1630952.1"/>
    </source>
</evidence>
<accession>A0ABW4IG73</accession>
<dbReference type="EMBL" id="JBHUDG010000020">
    <property type="protein sequence ID" value="MFD1630952.1"/>
    <property type="molecule type" value="Genomic_DNA"/>
</dbReference>
<gene>
    <name evidence="1" type="ORF">ACFSAH_13775</name>
</gene>
<evidence type="ECO:0000313" key="2">
    <source>
        <dbReference type="Proteomes" id="UP001597118"/>
    </source>
</evidence>
<dbReference type="Proteomes" id="UP001597118">
    <property type="component" value="Unassembled WGS sequence"/>
</dbReference>
<dbReference type="RefSeq" id="WP_379663322.1">
    <property type="nucleotide sequence ID" value="NZ_JBHUDG010000020.1"/>
</dbReference>
<protein>
    <submittedName>
        <fullName evidence="1">Uncharacterized protein</fullName>
    </submittedName>
</protein>
<proteinExistence type="predicted"/>
<comment type="caution">
    <text evidence="1">The sequence shown here is derived from an EMBL/GenBank/DDBJ whole genome shotgun (WGS) entry which is preliminary data.</text>
</comment>
<keyword evidence="2" id="KW-1185">Reference proteome</keyword>
<organism evidence="1 2">
    <name type="scientific">Pseudopedobacter beijingensis</name>
    <dbReference type="NCBI Taxonomy" id="1207056"/>
    <lineage>
        <taxon>Bacteria</taxon>
        <taxon>Pseudomonadati</taxon>
        <taxon>Bacteroidota</taxon>
        <taxon>Sphingobacteriia</taxon>
        <taxon>Sphingobacteriales</taxon>
        <taxon>Sphingobacteriaceae</taxon>
        <taxon>Pseudopedobacter</taxon>
    </lineage>
</organism>
<sequence>MQQHNFDVDIQLPSSNQKIKINKDTIEVNQSKINCSEVKAIKYGVSLIGPVKKPVRKEYKIDILDKNDKTLSISFSSSKVQEMLEEDHTYYYVMSGLWQYVKKGLISSFIDTLNNHESFNIGHTNINHDGVTLSYKTWWFGKIKTEVTPWSDLKYYLDKGNLNIQSLSNGKKKAQLSLHNDWNAVVLNTLMHYLWQDNRKQKLAKGEKI</sequence>
<reference evidence="2" key="1">
    <citation type="journal article" date="2019" name="Int. J. Syst. Evol. Microbiol.">
        <title>The Global Catalogue of Microorganisms (GCM) 10K type strain sequencing project: providing services to taxonomists for standard genome sequencing and annotation.</title>
        <authorList>
            <consortium name="The Broad Institute Genomics Platform"/>
            <consortium name="The Broad Institute Genome Sequencing Center for Infectious Disease"/>
            <person name="Wu L."/>
            <person name="Ma J."/>
        </authorList>
    </citation>
    <scope>NUCLEOTIDE SEQUENCE [LARGE SCALE GENOMIC DNA]</scope>
    <source>
        <strain evidence="2">CCUG 53762</strain>
    </source>
</reference>
<name>A0ABW4IG73_9SPHI</name>